<dbReference type="GO" id="GO:0003735">
    <property type="term" value="F:structural constituent of ribosome"/>
    <property type="evidence" value="ECO:0007669"/>
    <property type="project" value="InterPro"/>
</dbReference>
<name>A0A2A2LGG6_9BILA</name>
<evidence type="ECO:0000313" key="8">
    <source>
        <dbReference type="Proteomes" id="UP000218231"/>
    </source>
</evidence>
<evidence type="ECO:0000313" key="7">
    <source>
        <dbReference type="EMBL" id="PAV85240.1"/>
    </source>
</evidence>
<dbReference type="Proteomes" id="UP000218231">
    <property type="component" value="Unassembled WGS sequence"/>
</dbReference>
<evidence type="ECO:0000256" key="5">
    <source>
        <dbReference type="ARBA" id="ARBA00023274"/>
    </source>
</evidence>
<dbReference type="PANTHER" id="PTHR21183:SF18">
    <property type="entry name" value="LARGE RIBOSOMAL SUBUNIT PROTEIN UL29M"/>
    <property type="match status" value="1"/>
</dbReference>
<dbReference type="PANTHER" id="PTHR21183">
    <property type="entry name" value="RIBOSOMAL PROTEIN L47, MITOCHONDRIAL-RELATED"/>
    <property type="match status" value="1"/>
</dbReference>
<dbReference type="InterPro" id="IPR038340">
    <property type="entry name" value="MRP-L47_sf"/>
</dbReference>
<keyword evidence="8" id="KW-1185">Reference proteome</keyword>
<dbReference type="Pfam" id="PF06984">
    <property type="entry name" value="MRP-L47"/>
    <property type="match status" value="1"/>
</dbReference>
<keyword evidence="5" id="KW-0687">Ribonucleoprotein</keyword>
<dbReference type="GO" id="GO:0005762">
    <property type="term" value="C:mitochondrial large ribosomal subunit"/>
    <property type="evidence" value="ECO:0007669"/>
    <property type="project" value="TreeGrafter"/>
</dbReference>
<comment type="caution">
    <text evidence="7">The sequence shown here is derived from an EMBL/GenBank/DDBJ whole genome shotgun (WGS) entry which is preliminary data.</text>
</comment>
<evidence type="ECO:0000256" key="4">
    <source>
        <dbReference type="ARBA" id="ARBA00023128"/>
    </source>
</evidence>
<comment type="similarity">
    <text evidence="2">Belongs to the universal ribosomal protein uL29 family.</text>
</comment>
<dbReference type="STRING" id="2018661.A0A2A2LGG6"/>
<keyword evidence="3" id="KW-0689">Ribosomal protein</keyword>
<evidence type="ECO:0000256" key="3">
    <source>
        <dbReference type="ARBA" id="ARBA00022980"/>
    </source>
</evidence>
<sequence length="251" mass="29923">MDRVPKLSPFAKCVYGSYHQWTMASFLRPLTSGVACCRSLSTTLLRFDKPKPNPTLVEPQFFDFPENFGKMGELRPKSRPGRSWTEEELRLKSNSDLHKLWYVCLKERNMLLTMFKAYASKARSFPNPERIDRVNETMRNIEAVVHERNDAYFRLETGDSADMPKRKITSFMGFTYEKSAEEHYLPPQPGEKEYEVPYLDDDAYMMQKLWNEKEYMKELERQDYERLDKELPDERRKLSKSVRKWVDRVQE</sequence>
<dbReference type="Gene3D" id="6.10.330.20">
    <property type="match status" value="1"/>
</dbReference>
<dbReference type="AlphaFoldDB" id="A0A2A2LGG6"/>
<evidence type="ECO:0000256" key="1">
    <source>
        <dbReference type="ARBA" id="ARBA00004173"/>
    </source>
</evidence>
<evidence type="ECO:0000256" key="2">
    <source>
        <dbReference type="ARBA" id="ARBA00009254"/>
    </source>
</evidence>
<accession>A0A2A2LGG6</accession>
<reference evidence="7 8" key="1">
    <citation type="journal article" date="2017" name="Curr. Biol.">
        <title>Genome architecture and evolution of a unichromosomal asexual nematode.</title>
        <authorList>
            <person name="Fradin H."/>
            <person name="Zegar C."/>
            <person name="Gutwein M."/>
            <person name="Lucas J."/>
            <person name="Kovtun M."/>
            <person name="Corcoran D."/>
            <person name="Baugh L.R."/>
            <person name="Kiontke K."/>
            <person name="Gunsalus K."/>
            <person name="Fitch D.H."/>
            <person name="Piano F."/>
        </authorList>
    </citation>
    <scope>NUCLEOTIDE SEQUENCE [LARGE SCALE GENOMIC DNA]</scope>
    <source>
        <strain evidence="7">PF1309</strain>
    </source>
</reference>
<dbReference type="EMBL" id="LIAE01006795">
    <property type="protein sequence ID" value="PAV85240.1"/>
    <property type="molecule type" value="Genomic_DNA"/>
</dbReference>
<gene>
    <name evidence="7" type="ORF">WR25_00997</name>
</gene>
<dbReference type="InterPro" id="IPR010729">
    <property type="entry name" value="Ribosomal_uL29_mit"/>
</dbReference>
<protein>
    <recommendedName>
        <fullName evidence="6">Large ribosomal subunit protein uL29m</fullName>
    </recommendedName>
</protein>
<dbReference type="OrthoDB" id="270763at2759"/>
<proteinExistence type="inferred from homology"/>
<evidence type="ECO:0000256" key="6">
    <source>
        <dbReference type="ARBA" id="ARBA00035289"/>
    </source>
</evidence>
<organism evidence="7 8">
    <name type="scientific">Diploscapter pachys</name>
    <dbReference type="NCBI Taxonomy" id="2018661"/>
    <lineage>
        <taxon>Eukaryota</taxon>
        <taxon>Metazoa</taxon>
        <taxon>Ecdysozoa</taxon>
        <taxon>Nematoda</taxon>
        <taxon>Chromadorea</taxon>
        <taxon>Rhabditida</taxon>
        <taxon>Rhabditina</taxon>
        <taxon>Rhabditomorpha</taxon>
        <taxon>Rhabditoidea</taxon>
        <taxon>Rhabditidae</taxon>
        <taxon>Diploscapter</taxon>
    </lineage>
</organism>
<keyword evidence="4" id="KW-0496">Mitochondrion</keyword>
<comment type="subcellular location">
    <subcellularLocation>
        <location evidence="1">Mitochondrion</location>
    </subcellularLocation>
</comment>
<dbReference type="GO" id="GO:0032543">
    <property type="term" value="P:mitochondrial translation"/>
    <property type="evidence" value="ECO:0007669"/>
    <property type="project" value="TreeGrafter"/>
</dbReference>